<keyword evidence="2" id="KW-0812">Transmembrane</keyword>
<dbReference type="EMBL" id="AAWS01000014">
    <property type="protein sequence ID" value="EAY28722.1"/>
    <property type="molecule type" value="Genomic_DNA"/>
</dbReference>
<name>A1ZLG8_MICM2</name>
<keyword evidence="5" id="KW-1185">Reference proteome</keyword>
<evidence type="ECO:0000256" key="1">
    <source>
        <dbReference type="PROSITE-ProRule" id="PRU00409"/>
    </source>
</evidence>
<dbReference type="RefSeq" id="WP_002697455.1">
    <property type="nucleotide sequence ID" value="NZ_AAWS01000014.1"/>
</dbReference>
<comment type="caution">
    <text evidence="4">The sequence shown here is derived from an EMBL/GenBank/DDBJ whole genome shotgun (WGS) entry which is preliminary data.</text>
</comment>
<gene>
    <name evidence="4" type="ORF">M23134_07820</name>
</gene>
<reference evidence="4 5" key="1">
    <citation type="submission" date="2007-01" db="EMBL/GenBank/DDBJ databases">
        <authorList>
            <person name="Haygood M."/>
            <person name="Podell S."/>
            <person name="Anderson C."/>
            <person name="Hopkinson B."/>
            <person name="Roe K."/>
            <person name="Barbeau K."/>
            <person name="Gaasterland T."/>
            <person name="Ferriera S."/>
            <person name="Johnson J."/>
            <person name="Kravitz S."/>
            <person name="Beeson K."/>
            <person name="Sutton G."/>
            <person name="Rogers Y.-H."/>
            <person name="Friedman R."/>
            <person name="Frazier M."/>
            <person name="Venter J.C."/>
        </authorList>
    </citation>
    <scope>NUCLEOTIDE SEQUENCE [LARGE SCALE GENOMIC DNA]</scope>
    <source>
        <strain evidence="4 5">ATCC 23134</strain>
    </source>
</reference>
<dbReference type="Pfam" id="PF08443">
    <property type="entry name" value="RimK"/>
    <property type="match status" value="1"/>
</dbReference>
<feature type="domain" description="ATP-grasp" evidence="3">
    <location>
        <begin position="60"/>
        <end position="304"/>
    </location>
</feature>
<evidence type="ECO:0000313" key="4">
    <source>
        <dbReference type="EMBL" id="EAY28722.1"/>
    </source>
</evidence>
<organism evidence="4 5">
    <name type="scientific">Microscilla marina ATCC 23134</name>
    <dbReference type="NCBI Taxonomy" id="313606"/>
    <lineage>
        <taxon>Bacteria</taxon>
        <taxon>Pseudomonadati</taxon>
        <taxon>Bacteroidota</taxon>
        <taxon>Cytophagia</taxon>
        <taxon>Cytophagales</taxon>
        <taxon>Microscillaceae</taxon>
        <taxon>Microscilla</taxon>
    </lineage>
</organism>
<dbReference type="InterPro" id="IPR011761">
    <property type="entry name" value="ATP-grasp"/>
</dbReference>
<dbReference type="GO" id="GO:0046872">
    <property type="term" value="F:metal ion binding"/>
    <property type="evidence" value="ECO:0007669"/>
    <property type="project" value="InterPro"/>
</dbReference>
<proteinExistence type="predicted"/>
<dbReference type="SUPFAM" id="SSF56059">
    <property type="entry name" value="Glutathione synthetase ATP-binding domain-like"/>
    <property type="match status" value="1"/>
</dbReference>
<dbReference type="GO" id="GO:0005524">
    <property type="term" value="F:ATP binding"/>
    <property type="evidence" value="ECO:0007669"/>
    <property type="project" value="UniProtKB-UniRule"/>
</dbReference>
<feature type="transmembrane region" description="Helical" evidence="2">
    <location>
        <begin position="12"/>
        <end position="29"/>
    </location>
</feature>
<dbReference type="InterPro" id="IPR013651">
    <property type="entry name" value="ATP-grasp_RimK-type"/>
</dbReference>
<accession>A1ZLG8</accession>
<evidence type="ECO:0000313" key="5">
    <source>
        <dbReference type="Proteomes" id="UP000004095"/>
    </source>
</evidence>
<sequence>MKWKKIFTKIYKWEFWTFWVFYIPVYYYWAYCWARTRSMFFFSAANPSMDMGGFIDYPKMEIFKIIPPDLLPKMVFITNKEEKQQAEQMATAKGIQFPLIAKPNRGERGKGVAKIKNPAQLKTYLDAATDHIILQDFVEYPLEFGIMYYRLPNETKGNITSIVQKEFLTVTGDGKSTVRQLMRQSKRVALYESHVEGSYPEILEKVPVKGEETLLEPIGNHSRGTIFRNSNYLINDQLIDVFDQMSKRIEGFYFGRYDIKVPTMEDLYTGKNIILMELNGVNSEPAHIYDPDMNIFAAYRDLLKHWQVLYKVSTQNHQNGVPYIDSREAFPRLVQHYK</sequence>
<evidence type="ECO:0000256" key="2">
    <source>
        <dbReference type="SAM" id="Phobius"/>
    </source>
</evidence>
<dbReference type="InterPro" id="IPR013815">
    <property type="entry name" value="ATP_grasp_subdomain_1"/>
</dbReference>
<dbReference type="AlphaFoldDB" id="A1ZLG8"/>
<keyword evidence="2" id="KW-1133">Transmembrane helix</keyword>
<dbReference type="eggNOG" id="COG0189">
    <property type="taxonomic scope" value="Bacteria"/>
</dbReference>
<dbReference type="OrthoDB" id="9775266at2"/>
<keyword evidence="1" id="KW-0067">ATP-binding</keyword>
<evidence type="ECO:0000259" key="3">
    <source>
        <dbReference type="PROSITE" id="PS50975"/>
    </source>
</evidence>
<protein>
    <recommendedName>
        <fullName evidence="3">ATP-grasp domain-containing protein</fullName>
    </recommendedName>
</protein>
<dbReference type="Gene3D" id="3.30.1490.20">
    <property type="entry name" value="ATP-grasp fold, A domain"/>
    <property type="match status" value="1"/>
</dbReference>
<keyword evidence="2" id="KW-0472">Membrane</keyword>
<keyword evidence="1" id="KW-0547">Nucleotide-binding</keyword>
<dbReference type="Proteomes" id="UP000004095">
    <property type="component" value="Unassembled WGS sequence"/>
</dbReference>
<dbReference type="PROSITE" id="PS50975">
    <property type="entry name" value="ATP_GRASP"/>
    <property type="match status" value="1"/>
</dbReference>